<dbReference type="PROSITE" id="PS50181">
    <property type="entry name" value="FBOX"/>
    <property type="match status" value="1"/>
</dbReference>
<name>A0A4Y7KU12_PAPSO</name>
<organism evidence="2 3">
    <name type="scientific">Papaver somniferum</name>
    <name type="common">Opium poppy</name>
    <dbReference type="NCBI Taxonomy" id="3469"/>
    <lineage>
        <taxon>Eukaryota</taxon>
        <taxon>Viridiplantae</taxon>
        <taxon>Streptophyta</taxon>
        <taxon>Embryophyta</taxon>
        <taxon>Tracheophyta</taxon>
        <taxon>Spermatophyta</taxon>
        <taxon>Magnoliopsida</taxon>
        <taxon>Ranunculales</taxon>
        <taxon>Papaveraceae</taxon>
        <taxon>Papaveroideae</taxon>
        <taxon>Papaver</taxon>
    </lineage>
</organism>
<dbReference type="PANTHER" id="PTHR31111">
    <property type="entry name" value="BNAA05G37150D PROTEIN-RELATED"/>
    <property type="match status" value="1"/>
</dbReference>
<dbReference type="EMBL" id="CM010723">
    <property type="protein sequence ID" value="RZC76833.1"/>
    <property type="molecule type" value="Genomic_DNA"/>
</dbReference>
<dbReference type="SUPFAM" id="SSF81383">
    <property type="entry name" value="F-box domain"/>
    <property type="match status" value="1"/>
</dbReference>
<proteinExistence type="predicted"/>
<dbReference type="Pfam" id="PF00646">
    <property type="entry name" value="F-box"/>
    <property type="match status" value="1"/>
</dbReference>
<gene>
    <name evidence="2" type="ORF">C5167_003342</name>
</gene>
<keyword evidence="3" id="KW-1185">Reference proteome</keyword>
<accession>A0A4Y7KU12</accession>
<dbReference type="OMA" id="HLEPAIC"/>
<dbReference type="Gramene" id="RZC76833">
    <property type="protein sequence ID" value="RZC76833"/>
    <property type="gene ID" value="C5167_003342"/>
</dbReference>
<dbReference type="CDD" id="cd22157">
    <property type="entry name" value="F-box_AtFBW1-like"/>
    <property type="match status" value="1"/>
</dbReference>
<dbReference type="Gene3D" id="1.20.1280.50">
    <property type="match status" value="1"/>
</dbReference>
<dbReference type="InterPro" id="IPR036047">
    <property type="entry name" value="F-box-like_dom_sf"/>
</dbReference>
<dbReference type="InterPro" id="IPR001810">
    <property type="entry name" value="F-box_dom"/>
</dbReference>
<dbReference type="Proteomes" id="UP000316621">
    <property type="component" value="Chromosome 9"/>
</dbReference>
<evidence type="ECO:0000259" key="1">
    <source>
        <dbReference type="PROSITE" id="PS50181"/>
    </source>
</evidence>
<reference evidence="2 3" key="1">
    <citation type="journal article" date="2018" name="Science">
        <title>The opium poppy genome and morphinan production.</title>
        <authorList>
            <person name="Guo L."/>
            <person name="Winzer T."/>
            <person name="Yang X."/>
            <person name="Li Y."/>
            <person name="Ning Z."/>
            <person name="He Z."/>
            <person name="Teodor R."/>
            <person name="Lu Y."/>
            <person name="Bowser T.A."/>
            <person name="Graham I.A."/>
            <person name="Ye K."/>
        </authorList>
    </citation>
    <scope>NUCLEOTIDE SEQUENCE [LARGE SCALE GENOMIC DNA]</scope>
    <source>
        <strain evidence="3">cv. HN1</strain>
        <tissue evidence="2">Leaves</tissue>
    </source>
</reference>
<feature type="non-terminal residue" evidence="2">
    <location>
        <position position="310"/>
    </location>
</feature>
<dbReference type="AlphaFoldDB" id="A0A4Y7KU12"/>
<feature type="domain" description="F-box" evidence="1">
    <location>
        <begin position="1"/>
        <end position="46"/>
    </location>
</feature>
<dbReference type="SMART" id="SM00256">
    <property type="entry name" value="FBOX"/>
    <property type="match status" value="1"/>
</dbReference>
<sequence length="310" mass="36001">MSSLPLPEDIIVNILSRLPVKSILRFRCVCKSWCRLFGDPDFIKFHLDRETEKENFSLLWSYDGEISSTDYNYEYSSSSLSSILYNETVRLDFCVDPLLEMKFYRDYQKQMRWRTCSDNVFSKEGFNVINSCNGVVCMTASSIIALWNPCTRETMEIRCTNGSNIGFGYDLETGEFKMVELSRIDPIKRKRRGTCIQILKIGRIVSLSIHLINQIHGKSFQKYLAKVLLMKLYFSKELSIDRLWIKSVTKVVVLGGMLALTHTLYGTRTEIWVLKDYGGTNSWTQLCIINLQMICEHPVTRLTFIRSFKN</sequence>
<protein>
    <recommendedName>
        <fullName evidence="1">F-box domain-containing protein</fullName>
    </recommendedName>
</protein>
<dbReference type="PANTHER" id="PTHR31111:SF136">
    <property type="entry name" value="F-BOX ASSOCIATED DOMAIN-CONTAINING PROTEIN"/>
    <property type="match status" value="1"/>
</dbReference>
<evidence type="ECO:0000313" key="2">
    <source>
        <dbReference type="EMBL" id="RZC76833.1"/>
    </source>
</evidence>
<evidence type="ECO:0000313" key="3">
    <source>
        <dbReference type="Proteomes" id="UP000316621"/>
    </source>
</evidence>